<feature type="binding site" evidence="5">
    <location>
        <position position="32"/>
    </location>
    <ligand>
        <name>spermidine</name>
        <dbReference type="ChEBI" id="CHEBI:57834"/>
    </ligand>
</feature>
<dbReference type="GO" id="GO:0042597">
    <property type="term" value="C:periplasmic space"/>
    <property type="evidence" value="ECO:0007669"/>
    <property type="project" value="UniProtKB-SubCell"/>
</dbReference>
<organism evidence="7 8">
    <name type="scientific">Desulfopila aestuarii DSM 18488</name>
    <dbReference type="NCBI Taxonomy" id="1121416"/>
    <lineage>
        <taxon>Bacteria</taxon>
        <taxon>Pseudomonadati</taxon>
        <taxon>Thermodesulfobacteriota</taxon>
        <taxon>Desulfobulbia</taxon>
        <taxon>Desulfobulbales</taxon>
        <taxon>Desulfocapsaceae</taxon>
        <taxon>Desulfopila</taxon>
    </lineage>
</organism>
<sequence>MSKLIHLIVIVLLFASPSLAANNELRVFTWSEYMDEAKFSQDFEAATGIKVLIDVYESNEDMLAKLQAGGVSQYDIIIPSSYVVPALKGLQLIQPLDHTKIPNLKNVIAKFRTMEIDPGNAYTAPWQWGTVGLMYNKEKVSEKEASSWAVIFDQKKQAKAFWLIDDVRSSMMQALIYLGYDPNSININEVKEATELLTRTKNSKNCLGFKTGVGGKNDVVAGSAEIAVVFNGDALREVSENIDKFGFAVPREGGEYWIDLMAIPAQAPNPDAAHKWINWILSPEVGAELSNYNSYATPNEAALPFIIPEDRNNKQIYPDAETIGKLYVAGDLGKTMRLYDAAWTRIKSH</sequence>
<feature type="chain" id="PRO_5012613380" evidence="6">
    <location>
        <begin position="21"/>
        <end position="349"/>
    </location>
</feature>
<accession>A0A1M7YKR8</accession>
<dbReference type="RefSeq" id="WP_073616822.1">
    <property type="nucleotide sequence ID" value="NZ_FRFE01000049.1"/>
</dbReference>
<proteinExistence type="predicted"/>
<evidence type="ECO:0000256" key="5">
    <source>
        <dbReference type="PIRSR" id="PIRSR019574-1"/>
    </source>
</evidence>
<feature type="binding site" evidence="5">
    <location>
        <position position="82"/>
    </location>
    <ligand>
        <name>spermidine</name>
        <dbReference type="ChEBI" id="CHEBI:57834"/>
    </ligand>
</feature>
<keyword evidence="3 6" id="KW-0732">Signal</keyword>
<dbReference type="OrthoDB" id="6776301at2"/>
<dbReference type="InterPro" id="IPR001188">
    <property type="entry name" value="Sperm_putr-bd"/>
</dbReference>
<keyword evidence="4" id="KW-0574">Periplasm</keyword>
<name>A0A1M7YKR8_9BACT</name>
<evidence type="ECO:0000256" key="3">
    <source>
        <dbReference type="ARBA" id="ARBA00022729"/>
    </source>
</evidence>
<feature type="signal peptide" evidence="6">
    <location>
        <begin position="1"/>
        <end position="20"/>
    </location>
</feature>
<evidence type="ECO:0000313" key="7">
    <source>
        <dbReference type="EMBL" id="SHO53220.1"/>
    </source>
</evidence>
<dbReference type="Gene3D" id="3.40.190.10">
    <property type="entry name" value="Periplasmic binding protein-like II"/>
    <property type="match status" value="2"/>
</dbReference>
<reference evidence="7 8" key="1">
    <citation type="submission" date="2016-12" db="EMBL/GenBank/DDBJ databases">
        <authorList>
            <person name="Song W.-J."/>
            <person name="Kurnit D.M."/>
        </authorList>
    </citation>
    <scope>NUCLEOTIDE SEQUENCE [LARGE SCALE GENOMIC DNA]</scope>
    <source>
        <strain evidence="7 8">DSM 18488</strain>
    </source>
</reference>
<gene>
    <name evidence="7" type="ORF">SAMN02745220_05012</name>
</gene>
<evidence type="ECO:0000256" key="4">
    <source>
        <dbReference type="ARBA" id="ARBA00022764"/>
    </source>
</evidence>
<evidence type="ECO:0000313" key="8">
    <source>
        <dbReference type="Proteomes" id="UP000184603"/>
    </source>
</evidence>
<evidence type="ECO:0000256" key="1">
    <source>
        <dbReference type="ARBA" id="ARBA00004418"/>
    </source>
</evidence>
<dbReference type="AlphaFoldDB" id="A0A1M7YKR8"/>
<dbReference type="EMBL" id="FRFE01000049">
    <property type="protein sequence ID" value="SHO53220.1"/>
    <property type="molecule type" value="Genomic_DNA"/>
</dbReference>
<dbReference type="PANTHER" id="PTHR30222:SF17">
    <property type="entry name" value="SPERMIDINE_PUTRESCINE-BINDING PERIPLASMIC PROTEIN"/>
    <property type="match status" value="1"/>
</dbReference>
<dbReference type="InterPro" id="IPR006059">
    <property type="entry name" value="SBP"/>
</dbReference>
<evidence type="ECO:0000256" key="6">
    <source>
        <dbReference type="SAM" id="SignalP"/>
    </source>
</evidence>
<keyword evidence="2" id="KW-0813">Transport</keyword>
<dbReference type="Pfam" id="PF13416">
    <property type="entry name" value="SBP_bac_8"/>
    <property type="match status" value="1"/>
</dbReference>
<dbReference type="GO" id="GO:0019808">
    <property type="term" value="F:polyamine binding"/>
    <property type="evidence" value="ECO:0007669"/>
    <property type="project" value="InterPro"/>
</dbReference>
<dbReference type="PIRSF" id="PIRSF019574">
    <property type="entry name" value="Periplasmic_polyamine_BP"/>
    <property type="match status" value="1"/>
</dbReference>
<dbReference type="STRING" id="1121416.SAMN02745220_05012"/>
<keyword evidence="8" id="KW-1185">Reference proteome</keyword>
<protein>
    <submittedName>
        <fullName evidence="7">Spermidine/putrescine transport system substrate-binding protein</fullName>
    </submittedName>
</protein>
<comment type="subcellular location">
    <subcellularLocation>
        <location evidence="1">Periplasm</location>
    </subcellularLocation>
</comment>
<dbReference type="SUPFAM" id="SSF53850">
    <property type="entry name" value="Periplasmic binding protein-like II"/>
    <property type="match status" value="1"/>
</dbReference>
<dbReference type="Proteomes" id="UP000184603">
    <property type="component" value="Unassembled WGS sequence"/>
</dbReference>
<dbReference type="CDD" id="cd13590">
    <property type="entry name" value="PBP2_PotD_PotF_like"/>
    <property type="match status" value="1"/>
</dbReference>
<evidence type="ECO:0000256" key="2">
    <source>
        <dbReference type="ARBA" id="ARBA00022448"/>
    </source>
</evidence>
<dbReference type="GO" id="GO:0015846">
    <property type="term" value="P:polyamine transport"/>
    <property type="evidence" value="ECO:0007669"/>
    <property type="project" value="InterPro"/>
</dbReference>
<dbReference type="PRINTS" id="PR00909">
    <property type="entry name" value="SPERMDNBNDNG"/>
</dbReference>
<dbReference type="PANTHER" id="PTHR30222">
    <property type="entry name" value="SPERMIDINE/PUTRESCINE-BINDING PERIPLASMIC PROTEIN"/>
    <property type="match status" value="1"/>
</dbReference>